<evidence type="ECO:0000256" key="1">
    <source>
        <dbReference type="SAM" id="Coils"/>
    </source>
</evidence>
<evidence type="ECO:0000259" key="3">
    <source>
        <dbReference type="PROSITE" id="PS50053"/>
    </source>
</evidence>
<evidence type="ECO:0000313" key="5">
    <source>
        <dbReference type="Proteomes" id="UP001152320"/>
    </source>
</evidence>
<sequence>MSSETDDNNAQTEGNQLDGHNSRRASVKSTQSFNSTTKKDKDQRPSSKVSISGSQKGVPQQTKTENSNPPVVPKSSQSKRESRAESVMSMTEEEAKAVLQDFLKSFKSRRPPTRLKNDANKEGPSEEKGSSERGDSHLPKLVEENDGQVDQLVERIVEKLKPYLNPEALEVIEEQEEDAEPVHASEVEDNSFKDELQRQDRAPSQRSIKTAEKVQSVLQEIEKLRDLIEVGRTLNAENGEGGVNQEKELTNVVLALKRKEAKLSQRLKEVEQREAEIQSRKEILEKKDEEVEKYVRELVENTNKNDEKRQQMDAKEAEINRRLEQAEKVTEKCRAQEEEMNERESIVKQQELDVKAHLADVERREKQIEIDKQNIADQKEKIKTMEEKVHRRERELKNEEQRLRDLESEIKMQDMDVKFRLEDAKRKEEEVKKRMEEVEDENEKLDRVMRKIQTEKRRLADDFRSKQDELTELSARARKFISDWNRRMGNQVSDEQIKMKLSMTDKSLASAISEVESERRMLELEAEIVEQQLELERKGRLLLEQDKYLAGLGHHPQSIGDNHLSRKKGDARLPPLGSKSPGQITERNRREEGSYGGQRVPPAAGNERVREDRRDSLRLESVKSDDGEEDSPNDSNRTKRSRLQPPFTFVFSLHNPGQTAQDVTFTTQPITTIRELKLALKKQEGIPVGWQKFYSNSRSLTDTTSLQRISGNTQLRLLIDRGNKPLKVITPDGSERKVSFDLEETIQFSKIRIFQATGLLPSQMKLFISGKEAKGNNLLGSFCKNGAPEIEVAYNDDYLFN</sequence>
<feature type="compositionally biased region" description="Polar residues" evidence="2">
    <location>
        <begin position="8"/>
        <end position="19"/>
    </location>
</feature>
<dbReference type="CDD" id="cd17039">
    <property type="entry name" value="Ubl_ubiquitin_like"/>
    <property type="match status" value="1"/>
</dbReference>
<feature type="compositionally biased region" description="Polar residues" evidence="2">
    <location>
        <begin position="27"/>
        <end position="36"/>
    </location>
</feature>
<feature type="domain" description="Ubiquitin-like" evidence="3">
    <location>
        <begin position="649"/>
        <end position="707"/>
    </location>
</feature>
<dbReference type="OrthoDB" id="10476693at2759"/>
<protein>
    <recommendedName>
        <fullName evidence="3">Ubiquitin-like domain-containing protein</fullName>
    </recommendedName>
</protein>
<feature type="compositionally biased region" description="Basic and acidic residues" evidence="2">
    <location>
        <begin position="180"/>
        <end position="203"/>
    </location>
</feature>
<dbReference type="EMBL" id="JAIZAY010000006">
    <property type="protein sequence ID" value="KAJ8040338.1"/>
    <property type="molecule type" value="Genomic_DNA"/>
</dbReference>
<keyword evidence="1" id="KW-0175">Coiled coil</keyword>
<proteinExistence type="predicted"/>
<feature type="region of interest" description="Disordered" evidence="2">
    <location>
        <begin position="171"/>
        <end position="213"/>
    </location>
</feature>
<dbReference type="InterPro" id="IPR000626">
    <property type="entry name" value="Ubiquitin-like_dom"/>
</dbReference>
<feature type="coiled-coil region" evidence="1">
    <location>
        <begin position="253"/>
        <end position="476"/>
    </location>
</feature>
<dbReference type="PROSITE" id="PS50053">
    <property type="entry name" value="UBIQUITIN_2"/>
    <property type="match status" value="1"/>
</dbReference>
<evidence type="ECO:0000256" key="2">
    <source>
        <dbReference type="SAM" id="MobiDB-lite"/>
    </source>
</evidence>
<dbReference type="Proteomes" id="UP001152320">
    <property type="component" value="Chromosome 6"/>
</dbReference>
<feature type="region of interest" description="Disordered" evidence="2">
    <location>
        <begin position="1"/>
        <end position="147"/>
    </location>
</feature>
<feature type="region of interest" description="Disordered" evidence="2">
    <location>
        <begin position="554"/>
        <end position="642"/>
    </location>
</feature>
<name>A0A9Q1C6Q3_HOLLE</name>
<dbReference type="InterPro" id="IPR029071">
    <property type="entry name" value="Ubiquitin-like_domsf"/>
</dbReference>
<dbReference type="SUPFAM" id="SSF54236">
    <property type="entry name" value="Ubiquitin-like"/>
    <property type="match status" value="2"/>
</dbReference>
<reference evidence="4" key="1">
    <citation type="submission" date="2021-10" db="EMBL/GenBank/DDBJ databases">
        <title>Tropical sea cucumber genome reveals ecological adaptation and Cuvierian tubules defense mechanism.</title>
        <authorList>
            <person name="Chen T."/>
        </authorList>
    </citation>
    <scope>NUCLEOTIDE SEQUENCE</scope>
    <source>
        <strain evidence="4">Nanhai2018</strain>
        <tissue evidence="4">Muscle</tissue>
    </source>
</reference>
<feature type="compositionally biased region" description="Basic and acidic residues" evidence="2">
    <location>
        <begin position="607"/>
        <end position="625"/>
    </location>
</feature>
<keyword evidence="5" id="KW-1185">Reference proteome</keyword>
<organism evidence="4 5">
    <name type="scientific">Holothuria leucospilota</name>
    <name type="common">Black long sea cucumber</name>
    <name type="synonym">Mertensiothuria leucospilota</name>
    <dbReference type="NCBI Taxonomy" id="206669"/>
    <lineage>
        <taxon>Eukaryota</taxon>
        <taxon>Metazoa</taxon>
        <taxon>Echinodermata</taxon>
        <taxon>Eleutherozoa</taxon>
        <taxon>Echinozoa</taxon>
        <taxon>Holothuroidea</taxon>
        <taxon>Aspidochirotacea</taxon>
        <taxon>Aspidochirotida</taxon>
        <taxon>Holothuriidae</taxon>
        <taxon>Holothuria</taxon>
    </lineage>
</organism>
<comment type="caution">
    <text evidence="4">The sequence shown here is derived from an EMBL/GenBank/DDBJ whole genome shotgun (WGS) entry which is preliminary data.</text>
</comment>
<dbReference type="Pfam" id="PF00240">
    <property type="entry name" value="ubiquitin"/>
    <property type="match status" value="1"/>
</dbReference>
<gene>
    <name evidence="4" type="ORF">HOLleu_14599</name>
</gene>
<feature type="compositionally biased region" description="Basic and acidic residues" evidence="2">
    <location>
        <begin position="115"/>
        <end position="143"/>
    </location>
</feature>
<feature type="coiled-coil region" evidence="1">
    <location>
        <begin position="512"/>
        <end position="541"/>
    </location>
</feature>
<dbReference type="AlphaFoldDB" id="A0A9Q1C6Q3"/>
<feature type="compositionally biased region" description="Polar residues" evidence="2">
    <location>
        <begin position="46"/>
        <end position="69"/>
    </location>
</feature>
<accession>A0A9Q1C6Q3</accession>
<evidence type="ECO:0000313" key="4">
    <source>
        <dbReference type="EMBL" id="KAJ8040338.1"/>
    </source>
</evidence>